<keyword evidence="9" id="KW-0496">Mitochondrion</keyword>
<keyword evidence="7" id="KW-0249">Electron transport</keyword>
<evidence type="ECO:0000256" key="7">
    <source>
        <dbReference type="ARBA" id="ARBA00022982"/>
    </source>
</evidence>
<keyword evidence="6" id="KW-0999">Mitochondrion inner membrane</keyword>
<dbReference type="EnsemblPlants" id="Pp3c13_7360V3.2">
    <property type="protein sequence ID" value="Pp3c13_7360V3.2"/>
    <property type="gene ID" value="Pp3c13_7360"/>
</dbReference>
<accession>A9S6V8</accession>
<dbReference type="STRING" id="3218.A9S6V8"/>
<evidence type="ECO:0000256" key="8">
    <source>
        <dbReference type="ARBA" id="ARBA00022989"/>
    </source>
</evidence>
<dbReference type="HOGENOM" id="CLU_202122_0_0_1"/>
<dbReference type="Proteomes" id="UP000006727">
    <property type="component" value="Chromosome 13"/>
</dbReference>
<evidence type="ECO:0000256" key="9">
    <source>
        <dbReference type="ARBA" id="ARBA00023128"/>
    </source>
</evidence>
<evidence type="ECO:0000313" key="12">
    <source>
        <dbReference type="EMBL" id="PNR42253.1"/>
    </source>
</evidence>
<evidence type="ECO:0000313" key="14">
    <source>
        <dbReference type="Proteomes" id="UP000006727"/>
    </source>
</evidence>
<reference evidence="13" key="3">
    <citation type="submission" date="2020-12" db="UniProtKB">
        <authorList>
            <consortium name="EnsemblPlants"/>
        </authorList>
    </citation>
    <scope>IDENTIFICATION</scope>
</reference>
<gene>
    <name evidence="12" type="ORF">PHYPA_017082</name>
</gene>
<reference evidence="12 14" key="2">
    <citation type="journal article" date="2018" name="Plant J.">
        <title>The Physcomitrella patens chromosome-scale assembly reveals moss genome structure and evolution.</title>
        <authorList>
            <person name="Lang D."/>
            <person name="Ullrich K.K."/>
            <person name="Murat F."/>
            <person name="Fuchs J."/>
            <person name="Jenkins J."/>
            <person name="Haas F.B."/>
            <person name="Piednoel M."/>
            <person name="Gundlach H."/>
            <person name="Van Bel M."/>
            <person name="Meyberg R."/>
            <person name="Vives C."/>
            <person name="Morata J."/>
            <person name="Symeonidi A."/>
            <person name="Hiss M."/>
            <person name="Muchero W."/>
            <person name="Kamisugi Y."/>
            <person name="Saleh O."/>
            <person name="Blanc G."/>
            <person name="Decker E.L."/>
            <person name="van Gessel N."/>
            <person name="Grimwood J."/>
            <person name="Hayes R.D."/>
            <person name="Graham S.W."/>
            <person name="Gunter L.E."/>
            <person name="McDaniel S.F."/>
            <person name="Hoernstein S.N.W."/>
            <person name="Larsson A."/>
            <person name="Li F.W."/>
            <person name="Perroud P.F."/>
            <person name="Phillips J."/>
            <person name="Ranjan P."/>
            <person name="Rokshar D.S."/>
            <person name="Rothfels C.J."/>
            <person name="Schneider L."/>
            <person name="Shu S."/>
            <person name="Stevenson D.W."/>
            <person name="Thummler F."/>
            <person name="Tillich M."/>
            <person name="Villarreal Aguilar J.C."/>
            <person name="Widiez T."/>
            <person name="Wong G.K."/>
            <person name="Wymore A."/>
            <person name="Zhang Y."/>
            <person name="Zimmer A.D."/>
            <person name="Quatrano R.S."/>
            <person name="Mayer K.F.X."/>
            <person name="Goodstein D."/>
            <person name="Casacuberta J.M."/>
            <person name="Vandepoele K."/>
            <person name="Reski R."/>
            <person name="Cuming A.C."/>
            <person name="Tuskan G.A."/>
            <person name="Maumus F."/>
            <person name="Salse J."/>
            <person name="Schmutz J."/>
            <person name="Rensing S.A."/>
        </authorList>
    </citation>
    <scope>NUCLEOTIDE SEQUENCE [LARGE SCALE GENOMIC DNA]</scope>
    <source>
        <strain evidence="13 14">cv. Gransden 2004</strain>
    </source>
</reference>
<organism evidence="12">
    <name type="scientific">Physcomitrium patens</name>
    <name type="common">Spreading-leaved earth moss</name>
    <name type="synonym">Physcomitrella patens</name>
    <dbReference type="NCBI Taxonomy" id="3218"/>
    <lineage>
        <taxon>Eukaryota</taxon>
        <taxon>Viridiplantae</taxon>
        <taxon>Streptophyta</taxon>
        <taxon>Embryophyta</taxon>
        <taxon>Bryophyta</taxon>
        <taxon>Bryophytina</taxon>
        <taxon>Bryopsida</taxon>
        <taxon>Funariidae</taxon>
        <taxon>Funariales</taxon>
        <taxon>Funariaceae</taxon>
        <taxon>Physcomitrium</taxon>
    </lineage>
</organism>
<keyword evidence="14" id="KW-1185">Reference proteome</keyword>
<dbReference type="Pfam" id="PF10890">
    <property type="entry name" value="Cyt_b-c1_8"/>
    <property type="match status" value="1"/>
</dbReference>
<dbReference type="AlphaFoldDB" id="A9S6V8"/>
<evidence type="ECO:0000256" key="5">
    <source>
        <dbReference type="ARBA" id="ARBA00022692"/>
    </source>
</evidence>
<evidence type="ECO:0000256" key="10">
    <source>
        <dbReference type="ARBA" id="ARBA00023136"/>
    </source>
</evidence>
<dbReference type="GO" id="GO:0005743">
    <property type="term" value="C:mitochondrial inner membrane"/>
    <property type="evidence" value="ECO:0007669"/>
    <property type="project" value="UniProtKB-SubCell"/>
</dbReference>
<dbReference type="Gramene" id="Pp3c13_7360V3.1">
    <property type="protein sequence ID" value="Pp3c13_7360V3.1"/>
    <property type="gene ID" value="Pp3c13_7360"/>
</dbReference>
<feature type="transmembrane region" description="Helical" evidence="11">
    <location>
        <begin position="42"/>
        <end position="59"/>
    </location>
</feature>
<keyword evidence="4" id="KW-0679">Respiratory chain</keyword>
<evidence type="ECO:0000256" key="11">
    <source>
        <dbReference type="SAM" id="Phobius"/>
    </source>
</evidence>
<keyword evidence="3" id="KW-0813">Transport</keyword>
<dbReference type="Gramene" id="Pp3c13_7360V3.3">
    <property type="protein sequence ID" value="Pp3c13_7360V3.3"/>
    <property type="gene ID" value="Pp3c13_7360"/>
</dbReference>
<sequence>MGKVPVRLKEVTYSLSPCHQHIWRGLLHDVRYKTMKRFNDNWVSALFLLVPVLGSYGYAEAYREREKLHHRH</sequence>
<evidence type="ECO:0000256" key="4">
    <source>
        <dbReference type="ARBA" id="ARBA00022660"/>
    </source>
</evidence>
<dbReference type="EMBL" id="ABEU02000013">
    <property type="protein sequence ID" value="PNR42253.1"/>
    <property type="molecule type" value="Genomic_DNA"/>
</dbReference>
<reference evidence="12 14" key="1">
    <citation type="journal article" date="2008" name="Science">
        <title>The Physcomitrella genome reveals evolutionary insights into the conquest of land by plants.</title>
        <authorList>
            <person name="Rensing S."/>
            <person name="Lang D."/>
            <person name="Zimmer A."/>
            <person name="Terry A."/>
            <person name="Salamov A."/>
            <person name="Shapiro H."/>
            <person name="Nishiyama T."/>
            <person name="Perroud P.-F."/>
            <person name="Lindquist E."/>
            <person name="Kamisugi Y."/>
            <person name="Tanahashi T."/>
            <person name="Sakakibara K."/>
            <person name="Fujita T."/>
            <person name="Oishi K."/>
            <person name="Shin-I T."/>
            <person name="Kuroki Y."/>
            <person name="Toyoda A."/>
            <person name="Suzuki Y."/>
            <person name="Hashimoto A."/>
            <person name="Yamaguchi K."/>
            <person name="Sugano A."/>
            <person name="Kohara Y."/>
            <person name="Fujiyama A."/>
            <person name="Anterola A."/>
            <person name="Aoki S."/>
            <person name="Ashton N."/>
            <person name="Barbazuk W.B."/>
            <person name="Barker E."/>
            <person name="Bennetzen J."/>
            <person name="Bezanilla M."/>
            <person name="Blankenship R."/>
            <person name="Cho S.H."/>
            <person name="Dutcher S."/>
            <person name="Estelle M."/>
            <person name="Fawcett J.A."/>
            <person name="Gundlach H."/>
            <person name="Hanada K."/>
            <person name="Heyl A."/>
            <person name="Hicks K.A."/>
            <person name="Hugh J."/>
            <person name="Lohr M."/>
            <person name="Mayer K."/>
            <person name="Melkozernov A."/>
            <person name="Murata T."/>
            <person name="Nelson D."/>
            <person name="Pils B."/>
            <person name="Prigge M."/>
            <person name="Reiss B."/>
            <person name="Renner T."/>
            <person name="Rombauts S."/>
            <person name="Rushton P."/>
            <person name="Sanderfoot A."/>
            <person name="Schween G."/>
            <person name="Shiu S.-H."/>
            <person name="Stueber K."/>
            <person name="Theodoulou F.L."/>
            <person name="Tu H."/>
            <person name="Van de Peer Y."/>
            <person name="Verrier P.J."/>
            <person name="Waters E."/>
            <person name="Wood A."/>
            <person name="Yang L."/>
            <person name="Cove D."/>
            <person name="Cuming A."/>
            <person name="Hasebe M."/>
            <person name="Lucas S."/>
            <person name="Mishler D.B."/>
            <person name="Reski R."/>
            <person name="Grigoriev I."/>
            <person name="Quatrano R.S."/>
            <person name="Boore J.L."/>
        </authorList>
    </citation>
    <scope>NUCLEOTIDE SEQUENCE [LARGE SCALE GENOMIC DNA]</scope>
    <source>
        <strain evidence="13 14">cv. Gransden 2004</strain>
    </source>
</reference>
<protein>
    <recommendedName>
        <fullName evidence="15">Cytochrome b-c1 complex subunit 8</fullName>
    </recommendedName>
</protein>
<dbReference type="EnsemblPlants" id="Pp3c13_7360V3.3">
    <property type="protein sequence ID" value="Pp3c13_7360V3.3"/>
    <property type="gene ID" value="Pp3c13_7360"/>
</dbReference>
<comment type="similarity">
    <text evidence="2">Belongs to the UQCRQ/QCR8 family.</text>
</comment>
<dbReference type="Gramene" id="Pp3c13_7360V3.2">
    <property type="protein sequence ID" value="Pp3c13_7360V3.2"/>
    <property type="gene ID" value="Pp3c13_7360"/>
</dbReference>
<name>A9S6V8_PHYPA</name>
<evidence type="ECO:0000313" key="13">
    <source>
        <dbReference type="EnsemblPlants" id="Pp3c13_7360V3.1"/>
    </source>
</evidence>
<dbReference type="FunCoup" id="A9S6V8">
    <property type="interactions" value="1656"/>
</dbReference>
<dbReference type="GO" id="GO:0006122">
    <property type="term" value="P:mitochondrial electron transport, ubiquinol to cytochrome c"/>
    <property type="evidence" value="ECO:0007669"/>
    <property type="project" value="InterPro"/>
</dbReference>
<evidence type="ECO:0008006" key="15">
    <source>
        <dbReference type="Google" id="ProtNLM"/>
    </source>
</evidence>
<dbReference type="InterPro" id="IPR020101">
    <property type="entry name" value="Cyt_b-c1_8-plants"/>
</dbReference>
<dbReference type="GO" id="GO:0045275">
    <property type="term" value="C:respiratory chain complex III"/>
    <property type="evidence" value="ECO:0007669"/>
    <property type="project" value="InterPro"/>
</dbReference>
<dbReference type="InterPro" id="IPR036642">
    <property type="entry name" value="Cyt_bc1_su8_sf"/>
</dbReference>
<dbReference type="Gene3D" id="1.20.5.210">
    <property type="entry name" value="Cytochrome b-c1 complex subunit 8"/>
    <property type="match status" value="1"/>
</dbReference>
<comment type="subcellular location">
    <subcellularLocation>
        <location evidence="1">Mitochondrion inner membrane</location>
        <topology evidence="1">Single-pass membrane protein</topology>
    </subcellularLocation>
</comment>
<keyword evidence="10 11" id="KW-0472">Membrane</keyword>
<proteinExistence type="inferred from homology"/>
<evidence type="ECO:0000256" key="2">
    <source>
        <dbReference type="ARBA" id="ARBA00007668"/>
    </source>
</evidence>
<dbReference type="PANTHER" id="PTHR34559:SF1">
    <property type="entry name" value="OS06G0175900 PROTEIN"/>
    <property type="match status" value="1"/>
</dbReference>
<dbReference type="PANTHER" id="PTHR34559">
    <property type="entry name" value="CYTOCHROME B-C1 COMPLEX SUBUNIT 8"/>
    <property type="match status" value="1"/>
</dbReference>
<dbReference type="PaxDb" id="3218-PP1S52_213V6.1"/>
<evidence type="ECO:0000256" key="1">
    <source>
        <dbReference type="ARBA" id="ARBA00004434"/>
    </source>
</evidence>
<evidence type="ECO:0000256" key="3">
    <source>
        <dbReference type="ARBA" id="ARBA00022448"/>
    </source>
</evidence>
<keyword evidence="8 11" id="KW-1133">Transmembrane helix</keyword>
<dbReference type="SUPFAM" id="SSF81508">
    <property type="entry name" value="Ubiquinone-binding protein QP-C of cytochrome bc1 complex (Ubiquinol-cytochrome c reductase)"/>
    <property type="match status" value="1"/>
</dbReference>
<keyword evidence="5 11" id="KW-0812">Transmembrane</keyword>
<evidence type="ECO:0000256" key="6">
    <source>
        <dbReference type="ARBA" id="ARBA00022792"/>
    </source>
</evidence>
<dbReference type="EnsemblPlants" id="Pp3c13_7360V3.1">
    <property type="protein sequence ID" value="Pp3c13_7360V3.1"/>
    <property type="gene ID" value="Pp3c13_7360"/>
</dbReference>
<dbReference type="InParanoid" id="A9S6V8"/>